<feature type="signal peptide" evidence="1">
    <location>
        <begin position="1"/>
        <end position="27"/>
    </location>
</feature>
<dbReference type="SUPFAM" id="SSF54534">
    <property type="entry name" value="FKBP-like"/>
    <property type="match status" value="1"/>
</dbReference>
<evidence type="ECO:0000313" key="2">
    <source>
        <dbReference type="EMBL" id="BDS13616.1"/>
    </source>
</evidence>
<keyword evidence="1" id="KW-0732">Signal</keyword>
<feature type="chain" id="PRO_5037157154" description="Peptidylprolyl isomerase" evidence="1">
    <location>
        <begin position="28"/>
        <end position="139"/>
    </location>
</feature>
<name>A0A916DW10_9BACT</name>
<dbReference type="EMBL" id="AP026867">
    <property type="protein sequence ID" value="BDS13616.1"/>
    <property type="molecule type" value="Genomic_DNA"/>
</dbReference>
<protein>
    <recommendedName>
        <fullName evidence="4">Peptidylprolyl isomerase</fullName>
    </recommendedName>
</protein>
<accession>A0A916DW10</accession>
<sequence length="139" mass="15520">MISYNTISFFIVFLCCTLLGCSPNNSTATAEALYEKTIFTDNPSQPKIKEGDQVSIYYCLKNGTKIITSSAHALEPTIITIPNDDALDKFQRPLTWLGLGDSCIVHINVEDAAEELESYKEHFKSGEKATFIYKVLKID</sequence>
<organism evidence="2 3">
    <name type="scientific">Aureispira anguillae</name>
    <dbReference type="NCBI Taxonomy" id="2864201"/>
    <lineage>
        <taxon>Bacteria</taxon>
        <taxon>Pseudomonadati</taxon>
        <taxon>Bacteroidota</taxon>
        <taxon>Saprospiria</taxon>
        <taxon>Saprospirales</taxon>
        <taxon>Saprospiraceae</taxon>
        <taxon>Aureispira</taxon>
    </lineage>
</organism>
<evidence type="ECO:0008006" key="4">
    <source>
        <dbReference type="Google" id="ProtNLM"/>
    </source>
</evidence>
<evidence type="ECO:0000256" key="1">
    <source>
        <dbReference type="SAM" id="SignalP"/>
    </source>
</evidence>
<proteinExistence type="predicted"/>
<keyword evidence="3" id="KW-1185">Reference proteome</keyword>
<dbReference type="AlphaFoldDB" id="A0A916DW10"/>
<reference evidence="2" key="1">
    <citation type="submission" date="2022-09" db="EMBL/GenBank/DDBJ databases">
        <title>Aureispira anguillicida sp. nov., isolated from Leptocephalus of Japanese eel Anguilla japonica.</title>
        <authorList>
            <person name="Yuasa K."/>
            <person name="Mekata T."/>
            <person name="Ikunari K."/>
        </authorList>
    </citation>
    <scope>NUCLEOTIDE SEQUENCE</scope>
    <source>
        <strain evidence="2">EL160426</strain>
    </source>
</reference>
<dbReference type="KEGG" id="aup:AsAng_0043550"/>
<gene>
    <name evidence="2" type="ORF">AsAng_0043550</name>
</gene>
<evidence type="ECO:0000313" key="3">
    <source>
        <dbReference type="Proteomes" id="UP001060919"/>
    </source>
</evidence>
<dbReference type="Proteomes" id="UP001060919">
    <property type="component" value="Chromosome"/>
</dbReference>
<dbReference type="RefSeq" id="WP_264788873.1">
    <property type="nucleotide sequence ID" value="NZ_AP026867.1"/>
</dbReference>